<gene>
    <name evidence="1 3" type="ORF">C23H5.11</name>
    <name evidence="1" type="ORF">CELE_C23H5.11</name>
</gene>
<dbReference type="RefSeq" id="NP_001368242.1">
    <property type="nucleotide sequence ID" value="NM_001380083.1"/>
</dbReference>
<reference evidence="1 2" key="1">
    <citation type="journal article" date="1998" name="Science">
        <title>Genome sequence of the nematode C. elegans: a platform for investigating biology.</title>
        <authorList>
            <consortium name="The C. elegans sequencing consortium"/>
            <person name="Sulson J.E."/>
            <person name="Waterston R."/>
        </authorList>
    </citation>
    <scope>NUCLEOTIDE SEQUENCE [LARGE SCALE GENOMIC DNA]</scope>
    <source>
        <strain evidence="1 2">Bristol N2</strain>
    </source>
</reference>
<proteinExistence type="predicted"/>
<sequence length="39" mass="4683">MRSYLRDDAVYRVRFAIPQQIVQIIQEEDVSDENTIFSH</sequence>
<dbReference type="GeneID" id="4363072"/>
<dbReference type="Bgee" id="WBGene00044649">
    <property type="expression patterns" value="Expressed in larva and 1 other cell type or tissue"/>
</dbReference>
<accession>U4PEG1</accession>
<dbReference type="WormBase" id="C23H5.11b">
    <property type="protein sequence ID" value="CE48853"/>
    <property type="gene ID" value="WBGene00044649"/>
</dbReference>
<evidence type="ECO:0000313" key="3">
    <source>
        <dbReference type="WormBase" id="C23H5.11b"/>
    </source>
</evidence>
<name>U4PEG1_CAEEL</name>
<dbReference type="AlphaFoldDB" id="U4PEG1"/>
<dbReference type="HOGENOM" id="CLU_710262_0_0_1"/>
<protein>
    <submittedName>
        <fullName evidence="1">Carbon storage regulator</fullName>
    </submittedName>
</protein>
<dbReference type="AGR" id="WB:WBGene00044649"/>
<organism evidence="1 2">
    <name type="scientific">Caenorhabditis elegans</name>
    <dbReference type="NCBI Taxonomy" id="6239"/>
    <lineage>
        <taxon>Eukaryota</taxon>
        <taxon>Metazoa</taxon>
        <taxon>Ecdysozoa</taxon>
        <taxon>Nematoda</taxon>
        <taxon>Chromadorea</taxon>
        <taxon>Rhabditida</taxon>
        <taxon>Rhabditina</taxon>
        <taxon>Rhabditomorpha</taxon>
        <taxon>Rhabditoidea</taxon>
        <taxon>Rhabditidae</taxon>
        <taxon>Peloderinae</taxon>
        <taxon>Caenorhabditis</taxon>
    </lineage>
</organism>
<evidence type="ECO:0000313" key="2">
    <source>
        <dbReference type="Proteomes" id="UP000001940"/>
    </source>
</evidence>
<keyword evidence="2" id="KW-1185">Reference proteome</keyword>
<dbReference type="OrthoDB" id="5807489at2759"/>
<dbReference type="EMBL" id="BX284604">
    <property type="protein sequence ID" value="CDH93111.1"/>
    <property type="molecule type" value="Genomic_DNA"/>
</dbReference>
<dbReference type="CTD" id="4363072"/>
<evidence type="ECO:0000313" key="1">
    <source>
        <dbReference type="EMBL" id="CDH93111.1"/>
    </source>
</evidence>
<dbReference type="Proteomes" id="UP000001940">
    <property type="component" value="Chromosome IV"/>
</dbReference>